<proteinExistence type="predicted"/>
<dbReference type="Proteomes" id="UP000016933">
    <property type="component" value="Unassembled WGS sequence"/>
</dbReference>
<gene>
    <name evidence="1" type="ORF">DOTSEDRAFT_41074</name>
</gene>
<keyword evidence="2" id="KW-1185">Reference proteome</keyword>
<reference evidence="1 2" key="2">
    <citation type="journal article" date="2012" name="PLoS Pathog.">
        <title>Diverse lifestyles and strategies of plant pathogenesis encoded in the genomes of eighteen Dothideomycetes fungi.</title>
        <authorList>
            <person name="Ohm R.A."/>
            <person name="Feau N."/>
            <person name="Henrissat B."/>
            <person name="Schoch C.L."/>
            <person name="Horwitz B.A."/>
            <person name="Barry K.W."/>
            <person name="Condon B.J."/>
            <person name="Copeland A.C."/>
            <person name="Dhillon B."/>
            <person name="Glaser F."/>
            <person name="Hesse C.N."/>
            <person name="Kosti I."/>
            <person name="LaButti K."/>
            <person name="Lindquist E.A."/>
            <person name="Lucas S."/>
            <person name="Salamov A.A."/>
            <person name="Bradshaw R.E."/>
            <person name="Ciuffetti L."/>
            <person name="Hamelin R.C."/>
            <person name="Kema G.H.J."/>
            <person name="Lawrence C."/>
            <person name="Scott J.A."/>
            <person name="Spatafora J.W."/>
            <person name="Turgeon B.G."/>
            <person name="de Wit P.J.G.M."/>
            <person name="Zhong S."/>
            <person name="Goodwin S.B."/>
            <person name="Grigoriev I.V."/>
        </authorList>
    </citation>
    <scope>NUCLEOTIDE SEQUENCE [LARGE SCALE GENOMIC DNA]</scope>
    <source>
        <strain evidence="2">NZE10 / CBS 128990</strain>
    </source>
</reference>
<protein>
    <submittedName>
        <fullName evidence="1">Uncharacterized protein</fullName>
    </submittedName>
</protein>
<accession>N1Q2K1</accession>
<name>N1Q2K1_DOTSN</name>
<dbReference type="AlphaFoldDB" id="N1Q2K1"/>
<organism evidence="1 2">
    <name type="scientific">Dothistroma septosporum (strain NZE10 / CBS 128990)</name>
    <name type="common">Red band needle blight fungus</name>
    <name type="synonym">Mycosphaerella pini</name>
    <dbReference type="NCBI Taxonomy" id="675120"/>
    <lineage>
        <taxon>Eukaryota</taxon>
        <taxon>Fungi</taxon>
        <taxon>Dikarya</taxon>
        <taxon>Ascomycota</taxon>
        <taxon>Pezizomycotina</taxon>
        <taxon>Dothideomycetes</taxon>
        <taxon>Dothideomycetidae</taxon>
        <taxon>Mycosphaerellales</taxon>
        <taxon>Mycosphaerellaceae</taxon>
        <taxon>Dothistroma</taxon>
    </lineage>
</organism>
<evidence type="ECO:0000313" key="2">
    <source>
        <dbReference type="Proteomes" id="UP000016933"/>
    </source>
</evidence>
<reference evidence="2" key="1">
    <citation type="journal article" date="2012" name="PLoS Genet.">
        <title>The genomes of the fungal plant pathogens Cladosporium fulvum and Dothistroma septosporum reveal adaptation to different hosts and lifestyles but also signatures of common ancestry.</title>
        <authorList>
            <person name="de Wit P.J.G.M."/>
            <person name="van der Burgt A."/>
            <person name="Oekmen B."/>
            <person name="Stergiopoulos I."/>
            <person name="Abd-Elsalam K.A."/>
            <person name="Aerts A.L."/>
            <person name="Bahkali A.H."/>
            <person name="Beenen H.G."/>
            <person name="Chettri P."/>
            <person name="Cox M.P."/>
            <person name="Datema E."/>
            <person name="de Vries R.P."/>
            <person name="Dhillon B."/>
            <person name="Ganley A.R."/>
            <person name="Griffiths S.A."/>
            <person name="Guo Y."/>
            <person name="Hamelin R.C."/>
            <person name="Henrissat B."/>
            <person name="Kabir M.S."/>
            <person name="Jashni M.K."/>
            <person name="Kema G."/>
            <person name="Klaubauf S."/>
            <person name="Lapidus A."/>
            <person name="Levasseur A."/>
            <person name="Lindquist E."/>
            <person name="Mehrabi R."/>
            <person name="Ohm R.A."/>
            <person name="Owen T.J."/>
            <person name="Salamov A."/>
            <person name="Schwelm A."/>
            <person name="Schijlen E."/>
            <person name="Sun H."/>
            <person name="van den Burg H.A."/>
            <person name="van Ham R.C.H.J."/>
            <person name="Zhang S."/>
            <person name="Goodwin S.B."/>
            <person name="Grigoriev I.V."/>
            <person name="Collemare J."/>
            <person name="Bradshaw R.E."/>
        </authorList>
    </citation>
    <scope>NUCLEOTIDE SEQUENCE [LARGE SCALE GENOMIC DNA]</scope>
    <source>
        <strain evidence="2">NZE10 / CBS 128990</strain>
    </source>
</reference>
<dbReference type="HOGENOM" id="CLU_1111373_0_0_1"/>
<sequence length="250" mass="27748">MSRCLITRHGQALLRGSNGGGEQVDSHQTCQSHHYAGDDLAGDCLVCRCQVTPARPGGLLSFRSLVLLWRTGEGCRVLREDISRHDTDGQIGRQHLQYIPHGGAHLSLSRHADRGWKPVIPRHRRPEVATLPPYLQRASAWSHLRSHRRWPKALCVILWVLIIPPAVFTSSSTPAPVIVRVVRVLHISGAMVLHCDQESVAAELARVVLQRFHSSFVCSVQAAGLRTDVGVFGIKHEQQILTSIAFMSKR</sequence>
<dbReference type="EMBL" id="KB446535">
    <property type="protein sequence ID" value="EME49922.1"/>
    <property type="molecule type" value="Genomic_DNA"/>
</dbReference>
<evidence type="ECO:0000313" key="1">
    <source>
        <dbReference type="EMBL" id="EME49922.1"/>
    </source>
</evidence>